<dbReference type="SUPFAM" id="SSF55681">
    <property type="entry name" value="Class II aaRS and biotin synthetases"/>
    <property type="match status" value="1"/>
</dbReference>
<dbReference type="PRINTS" id="PR01047">
    <property type="entry name" value="TRNASYNTHTHR"/>
</dbReference>
<evidence type="ECO:0000256" key="1">
    <source>
        <dbReference type="ARBA" id="ARBA00008226"/>
    </source>
</evidence>
<dbReference type="InterPro" id="IPR036621">
    <property type="entry name" value="Anticodon-bd_dom_sf"/>
</dbReference>
<gene>
    <name evidence="13" type="ORF">A2W58_03240</name>
</gene>
<dbReference type="InterPro" id="IPR004154">
    <property type="entry name" value="Anticodon-bd"/>
</dbReference>
<accession>A0A1G2T662</accession>
<evidence type="ECO:0000256" key="8">
    <source>
        <dbReference type="ARBA" id="ARBA00022917"/>
    </source>
</evidence>
<dbReference type="EC" id="6.1.1.3" evidence="2 11"/>
<dbReference type="GO" id="GO:0005737">
    <property type="term" value="C:cytoplasm"/>
    <property type="evidence" value="ECO:0007669"/>
    <property type="project" value="UniProtKB-UniRule"/>
</dbReference>
<keyword evidence="7" id="KW-0067">ATP-binding</keyword>
<evidence type="ECO:0000256" key="3">
    <source>
        <dbReference type="ARBA" id="ARBA00022598"/>
    </source>
</evidence>
<dbReference type="InterPro" id="IPR047246">
    <property type="entry name" value="ThrRS_anticodon"/>
</dbReference>
<dbReference type="NCBIfam" id="TIGR00418">
    <property type="entry name" value="thrS"/>
    <property type="match status" value="1"/>
</dbReference>
<comment type="similarity">
    <text evidence="1">Belongs to the class-II aminoacyl-tRNA synthetase family.</text>
</comment>
<dbReference type="GO" id="GO:0046872">
    <property type="term" value="F:metal ion binding"/>
    <property type="evidence" value="ECO:0007669"/>
    <property type="project" value="UniProtKB-KW"/>
</dbReference>
<dbReference type="FunFam" id="3.40.50.800:FF:000001">
    <property type="entry name" value="Threonine--tRNA ligase"/>
    <property type="match status" value="1"/>
</dbReference>
<dbReference type="InterPro" id="IPR002314">
    <property type="entry name" value="aa-tRNA-synt_IIb"/>
</dbReference>
<evidence type="ECO:0000313" key="13">
    <source>
        <dbReference type="EMBL" id="OHA92763.1"/>
    </source>
</evidence>
<dbReference type="Proteomes" id="UP000179264">
    <property type="component" value="Unassembled WGS sequence"/>
</dbReference>
<evidence type="ECO:0000256" key="2">
    <source>
        <dbReference type="ARBA" id="ARBA00013163"/>
    </source>
</evidence>
<dbReference type="AlphaFoldDB" id="A0A1G2T662"/>
<dbReference type="PANTHER" id="PTHR11451">
    <property type="entry name" value="THREONINE-TRNA LIGASE"/>
    <property type="match status" value="1"/>
</dbReference>
<evidence type="ECO:0000256" key="9">
    <source>
        <dbReference type="ARBA" id="ARBA00023146"/>
    </source>
</evidence>
<evidence type="ECO:0000256" key="7">
    <source>
        <dbReference type="ARBA" id="ARBA00022840"/>
    </source>
</evidence>
<keyword evidence="6" id="KW-0862">Zinc</keyword>
<dbReference type="FunFam" id="3.30.930.10:FF:000002">
    <property type="entry name" value="Threonine--tRNA ligase"/>
    <property type="match status" value="1"/>
</dbReference>
<evidence type="ECO:0000313" key="14">
    <source>
        <dbReference type="Proteomes" id="UP000179264"/>
    </source>
</evidence>
<evidence type="ECO:0000256" key="11">
    <source>
        <dbReference type="NCBIfam" id="TIGR00418"/>
    </source>
</evidence>
<dbReference type="CDD" id="cd00771">
    <property type="entry name" value="ThrRS_core"/>
    <property type="match status" value="1"/>
</dbReference>
<dbReference type="PROSITE" id="PS50862">
    <property type="entry name" value="AA_TRNA_LIGASE_II"/>
    <property type="match status" value="1"/>
</dbReference>
<evidence type="ECO:0000256" key="5">
    <source>
        <dbReference type="ARBA" id="ARBA00022741"/>
    </source>
</evidence>
<dbReference type="InterPro" id="IPR045864">
    <property type="entry name" value="aa-tRNA-synth_II/BPL/LPL"/>
</dbReference>
<dbReference type="InterPro" id="IPR002320">
    <property type="entry name" value="Thr-tRNA-ligase_IIa"/>
</dbReference>
<dbReference type="GO" id="GO:0005524">
    <property type="term" value="F:ATP binding"/>
    <property type="evidence" value="ECO:0007669"/>
    <property type="project" value="UniProtKB-KW"/>
</dbReference>
<evidence type="ECO:0000256" key="10">
    <source>
        <dbReference type="ARBA" id="ARBA00049515"/>
    </source>
</evidence>
<keyword evidence="8" id="KW-0648">Protein biosynthesis</keyword>
<dbReference type="Gene3D" id="3.40.50.800">
    <property type="entry name" value="Anticodon-binding domain"/>
    <property type="match status" value="1"/>
</dbReference>
<evidence type="ECO:0000259" key="12">
    <source>
        <dbReference type="PROSITE" id="PS50862"/>
    </source>
</evidence>
<comment type="catalytic activity">
    <reaction evidence="10">
        <text>tRNA(Thr) + L-threonine + ATP = L-threonyl-tRNA(Thr) + AMP + diphosphate + H(+)</text>
        <dbReference type="Rhea" id="RHEA:24624"/>
        <dbReference type="Rhea" id="RHEA-COMP:9670"/>
        <dbReference type="Rhea" id="RHEA-COMP:9704"/>
        <dbReference type="ChEBI" id="CHEBI:15378"/>
        <dbReference type="ChEBI" id="CHEBI:30616"/>
        <dbReference type="ChEBI" id="CHEBI:33019"/>
        <dbReference type="ChEBI" id="CHEBI:57926"/>
        <dbReference type="ChEBI" id="CHEBI:78442"/>
        <dbReference type="ChEBI" id="CHEBI:78534"/>
        <dbReference type="ChEBI" id="CHEBI:456215"/>
        <dbReference type="EC" id="6.1.1.3"/>
    </reaction>
</comment>
<dbReference type="InterPro" id="IPR033728">
    <property type="entry name" value="ThrRS_core"/>
</dbReference>
<keyword evidence="4" id="KW-0479">Metal-binding</keyword>
<comment type="caution">
    <text evidence="13">The sequence shown here is derived from an EMBL/GenBank/DDBJ whole genome shotgun (WGS) entry which is preliminary data.</text>
</comment>
<protein>
    <recommendedName>
        <fullName evidence="2 11">Threonine--tRNA ligase</fullName>
        <ecNumber evidence="2 11">6.1.1.3</ecNumber>
    </recommendedName>
</protein>
<reference evidence="13 14" key="1">
    <citation type="journal article" date="2016" name="Nat. Commun.">
        <title>Thousands of microbial genomes shed light on interconnected biogeochemical processes in an aquifer system.</title>
        <authorList>
            <person name="Anantharaman K."/>
            <person name="Brown C.T."/>
            <person name="Hug L.A."/>
            <person name="Sharon I."/>
            <person name="Castelle C.J."/>
            <person name="Probst A.J."/>
            <person name="Thomas B.C."/>
            <person name="Singh A."/>
            <person name="Wilkins M.J."/>
            <person name="Karaoz U."/>
            <person name="Brodie E.L."/>
            <person name="Williams K.H."/>
            <person name="Hubbard S.S."/>
            <person name="Banfield J.F."/>
        </authorList>
    </citation>
    <scope>NUCLEOTIDE SEQUENCE [LARGE SCALE GENOMIC DNA]</scope>
</reference>
<evidence type="ECO:0000256" key="6">
    <source>
        <dbReference type="ARBA" id="ARBA00022833"/>
    </source>
</evidence>
<dbReference type="PANTHER" id="PTHR11451:SF44">
    <property type="entry name" value="THREONINE--TRNA LIGASE, CHLOROPLASTIC_MITOCHONDRIAL 2"/>
    <property type="match status" value="1"/>
</dbReference>
<dbReference type="EMBL" id="MHVL01000038">
    <property type="protein sequence ID" value="OHA92763.1"/>
    <property type="molecule type" value="Genomic_DNA"/>
</dbReference>
<dbReference type="InterPro" id="IPR006195">
    <property type="entry name" value="aa-tRNA-synth_II"/>
</dbReference>
<organism evidence="13 14">
    <name type="scientific">Candidatus Zambryskibacteria bacterium RIFCSPHIGHO2_02_38_10.5</name>
    <dbReference type="NCBI Taxonomy" id="1802742"/>
    <lineage>
        <taxon>Bacteria</taxon>
        <taxon>Candidatus Zambryskiibacteriota</taxon>
    </lineage>
</organism>
<feature type="domain" description="Aminoacyl-transfer RNA synthetases class-II family profile" evidence="12">
    <location>
        <begin position="48"/>
        <end position="313"/>
    </location>
</feature>
<keyword evidence="9" id="KW-0030">Aminoacyl-tRNA synthetase</keyword>
<dbReference type="GO" id="GO:0006435">
    <property type="term" value="P:threonyl-tRNA aminoacylation"/>
    <property type="evidence" value="ECO:0007669"/>
    <property type="project" value="UniProtKB-UniRule"/>
</dbReference>
<keyword evidence="5" id="KW-0547">Nucleotide-binding</keyword>
<dbReference type="Pfam" id="PF03129">
    <property type="entry name" value="HGTP_anticodon"/>
    <property type="match status" value="1"/>
</dbReference>
<proteinExistence type="inferred from homology"/>
<dbReference type="GO" id="GO:0004829">
    <property type="term" value="F:threonine-tRNA ligase activity"/>
    <property type="evidence" value="ECO:0007669"/>
    <property type="project" value="UniProtKB-UniRule"/>
</dbReference>
<evidence type="ECO:0000256" key="4">
    <source>
        <dbReference type="ARBA" id="ARBA00022723"/>
    </source>
</evidence>
<sequence>MENDEAKEKESEMQKNDHRKIGKELDLFTFSDLVGSGLPLWTPKGNILREELDKFVWELRSENDYGKVTIPHITKKDLYETSGHWDKFSEELFRITSREGKEYALKPMNCPHHTQIFARKPHSYREMPQRYAETTMVYRDEQSGELGGLTRVLSITQDDSHVFCRTSQIKEEFLKIWDIVDTFYKIFGFTLQVRLSFRDPKDMNKYIGTKEIWDTAESELREIAKSRGADYFEGPGEAALYGPKLDFMAKNSAGREWQVATIQLDMNMPEKFDLTCVNEKGEKERIVMIHSAITGSIERCVAVLLEHYEGNLPLWMSPVQVKVIPVRENHNTMSKTVFDMLRENNIRAELDLADENLGSKVRDAKNNKIPYWIVIGDKEIEADKVTLESRDNGQIGAFSKEEVLEKLTSEIKNKK</sequence>
<dbReference type="CDD" id="cd00860">
    <property type="entry name" value="ThrRS_anticodon"/>
    <property type="match status" value="1"/>
</dbReference>
<dbReference type="SUPFAM" id="SSF52954">
    <property type="entry name" value="Class II aaRS ABD-related"/>
    <property type="match status" value="1"/>
</dbReference>
<dbReference type="Gene3D" id="3.30.930.10">
    <property type="entry name" value="Bira Bifunctional Protein, Domain 2"/>
    <property type="match status" value="1"/>
</dbReference>
<dbReference type="Pfam" id="PF00587">
    <property type="entry name" value="tRNA-synt_2b"/>
    <property type="match status" value="1"/>
</dbReference>
<keyword evidence="3 13" id="KW-0436">Ligase</keyword>
<name>A0A1G2T662_9BACT</name>